<organism evidence="2">
    <name type="scientific">hydrothermal vent metagenome</name>
    <dbReference type="NCBI Taxonomy" id="652676"/>
    <lineage>
        <taxon>unclassified sequences</taxon>
        <taxon>metagenomes</taxon>
        <taxon>ecological metagenomes</taxon>
    </lineage>
</organism>
<proteinExistence type="predicted"/>
<feature type="transmembrane region" description="Helical" evidence="1">
    <location>
        <begin position="20"/>
        <end position="42"/>
    </location>
</feature>
<keyword evidence="1" id="KW-0472">Membrane</keyword>
<evidence type="ECO:0008006" key="3">
    <source>
        <dbReference type="Google" id="ProtNLM"/>
    </source>
</evidence>
<dbReference type="EMBL" id="UOEI01000669">
    <property type="protein sequence ID" value="VAW09030.1"/>
    <property type="molecule type" value="Genomic_DNA"/>
</dbReference>
<keyword evidence="1" id="KW-0812">Transmembrane</keyword>
<sequence>AKFIESFNNDAFTFSLSVNPLTIVAASLSMFVVAFVSLIPGIRSVKRLDIGRVIRERAA</sequence>
<accession>A0A3B0SWY6</accession>
<name>A0A3B0SWY6_9ZZZZ</name>
<protein>
    <recommendedName>
        <fullName evidence="3">ABC3 transporter permease protein domain-containing protein</fullName>
    </recommendedName>
</protein>
<evidence type="ECO:0000256" key="1">
    <source>
        <dbReference type="SAM" id="Phobius"/>
    </source>
</evidence>
<reference evidence="2" key="1">
    <citation type="submission" date="2018-06" db="EMBL/GenBank/DDBJ databases">
        <authorList>
            <person name="Zhirakovskaya E."/>
        </authorList>
    </citation>
    <scope>NUCLEOTIDE SEQUENCE</scope>
</reference>
<keyword evidence="1" id="KW-1133">Transmembrane helix</keyword>
<dbReference type="AlphaFoldDB" id="A0A3B0SWY6"/>
<feature type="non-terminal residue" evidence="2">
    <location>
        <position position="1"/>
    </location>
</feature>
<evidence type="ECO:0000313" key="2">
    <source>
        <dbReference type="EMBL" id="VAW09030.1"/>
    </source>
</evidence>
<gene>
    <name evidence="2" type="ORF">MNBD_ACTINO01-2355</name>
</gene>